<sequence length="279" mass="29997">MTPRVIRVLVVLLALTALATAAVEALNWWLAEEAGYALFVRTTWALLRTLGFLVLIWQVRRGRASAPPLAVILSVTSLFALARLVVPRQGPPSLWGLVGFTAVAALCGAVLVLMYHSPAVVGFLTQPRKGIVFTRKGIDWGPVRSKRPPAPGWLLTTRVAALSYSPLMLVACVVAFGLVFDGDLASGPVIGMWFLAALVVSYAMLVVTGFLMRQKPWARTGLVWLTAMVLVIHLPLCWLLLGVDGLVRDGGPLVAAAALALFGLWRSASKTGSTYQSRT</sequence>
<reference evidence="2" key="1">
    <citation type="submission" date="2021-01" db="EMBL/GenBank/DDBJ databases">
        <title>Whole genome shotgun sequence of Rhizocola hellebori NBRC 109834.</title>
        <authorList>
            <person name="Komaki H."/>
            <person name="Tamura T."/>
        </authorList>
    </citation>
    <scope>NUCLEOTIDE SEQUENCE</scope>
    <source>
        <strain evidence="2">NBRC 109834</strain>
    </source>
</reference>
<keyword evidence="3" id="KW-1185">Reference proteome</keyword>
<feature type="transmembrane region" description="Helical" evidence="1">
    <location>
        <begin position="153"/>
        <end position="178"/>
    </location>
</feature>
<feature type="transmembrane region" description="Helical" evidence="1">
    <location>
        <begin position="190"/>
        <end position="210"/>
    </location>
</feature>
<proteinExistence type="predicted"/>
<keyword evidence="1" id="KW-0472">Membrane</keyword>
<feature type="transmembrane region" description="Helical" evidence="1">
    <location>
        <begin position="92"/>
        <end position="115"/>
    </location>
</feature>
<evidence type="ECO:0000256" key="1">
    <source>
        <dbReference type="SAM" id="Phobius"/>
    </source>
</evidence>
<dbReference type="AlphaFoldDB" id="A0A8J3Q536"/>
<feature type="transmembrane region" description="Helical" evidence="1">
    <location>
        <begin position="253"/>
        <end position="269"/>
    </location>
</feature>
<accession>A0A8J3Q536</accession>
<comment type="caution">
    <text evidence="2">The sequence shown here is derived from an EMBL/GenBank/DDBJ whole genome shotgun (WGS) entry which is preliminary data.</text>
</comment>
<name>A0A8J3Q536_9ACTN</name>
<dbReference type="EMBL" id="BONY01000007">
    <property type="protein sequence ID" value="GIH03380.1"/>
    <property type="molecule type" value="Genomic_DNA"/>
</dbReference>
<feature type="transmembrane region" description="Helical" evidence="1">
    <location>
        <begin position="35"/>
        <end position="57"/>
    </location>
</feature>
<keyword evidence="1" id="KW-0812">Transmembrane</keyword>
<dbReference type="Proteomes" id="UP000612899">
    <property type="component" value="Unassembled WGS sequence"/>
</dbReference>
<protein>
    <submittedName>
        <fullName evidence="2">Uncharacterized protein</fullName>
    </submittedName>
</protein>
<evidence type="ECO:0000313" key="2">
    <source>
        <dbReference type="EMBL" id="GIH03380.1"/>
    </source>
</evidence>
<gene>
    <name evidence="2" type="ORF">Rhe02_14470</name>
</gene>
<organism evidence="2 3">
    <name type="scientific">Rhizocola hellebori</name>
    <dbReference type="NCBI Taxonomy" id="1392758"/>
    <lineage>
        <taxon>Bacteria</taxon>
        <taxon>Bacillati</taxon>
        <taxon>Actinomycetota</taxon>
        <taxon>Actinomycetes</taxon>
        <taxon>Micromonosporales</taxon>
        <taxon>Micromonosporaceae</taxon>
        <taxon>Rhizocola</taxon>
    </lineage>
</organism>
<evidence type="ECO:0000313" key="3">
    <source>
        <dbReference type="Proteomes" id="UP000612899"/>
    </source>
</evidence>
<feature type="transmembrane region" description="Helical" evidence="1">
    <location>
        <begin position="222"/>
        <end position="241"/>
    </location>
</feature>
<feature type="transmembrane region" description="Helical" evidence="1">
    <location>
        <begin position="69"/>
        <end position="86"/>
    </location>
</feature>
<keyword evidence="1" id="KW-1133">Transmembrane helix</keyword>
<dbReference type="RefSeq" id="WP_203907293.1">
    <property type="nucleotide sequence ID" value="NZ_BONY01000007.1"/>
</dbReference>